<keyword evidence="1 5" id="KW-0489">Methyltransferase</keyword>
<dbReference type="InterPro" id="IPR007848">
    <property type="entry name" value="Small_mtfrase_dom"/>
</dbReference>
<dbReference type="InterPro" id="IPR002052">
    <property type="entry name" value="DNA_methylase_N6_adenine_CS"/>
</dbReference>
<dbReference type="Pfam" id="PF17827">
    <property type="entry name" value="PrmC_N"/>
    <property type="match status" value="1"/>
</dbReference>
<comment type="similarity">
    <text evidence="5">Belongs to the protein N5-glutamine methyltransferase family. PrmC subfamily.</text>
</comment>
<evidence type="ECO:0000256" key="3">
    <source>
        <dbReference type="ARBA" id="ARBA00022691"/>
    </source>
</evidence>
<dbReference type="InterPro" id="IPR040758">
    <property type="entry name" value="PrmC_N"/>
</dbReference>
<dbReference type="HAMAP" id="MF_02126">
    <property type="entry name" value="RF_methyltr_PrmC"/>
    <property type="match status" value="1"/>
</dbReference>
<dbReference type="InterPro" id="IPR019874">
    <property type="entry name" value="RF_methyltr_PrmC"/>
</dbReference>
<keyword evidence="9" id="KW-1185">Reference proteome</keyword>
<dbReference type="GO" id="GO:0102559">
    <property type="term" value="F:peptide chain release factor N(5)-glutamine methyltransferase activity"/>
    <property type="evidence" value="ECO:0007669"/>
    <property type="project" value="UniProtKB-EC"/>
</dbReference>
<evidence type="ECO:0000256" key="4">
    <source>
        <dbReference type="ARBA" id="ARBA00048391"/>
    </source>
</evidence>
<gene>
    <name evidence="5 8" type="primary">prmC</name>
    <name evidence="8" type="ORF">RLT85_13070</name>
</gene>
<evidence type="ECO:0000259" key="6">
    <source>
        <dbReference type="Pfam" id="PF05175"/>
    </source>
</evidence>
<accession>A0ABU2KLG5</accession>
<evidence type="ECO:0000256" key="2">
    <source>
        <dbReference type="ARBA" id="ARBA00022679"/>
    </source>
</evidence>
<evidence type="ECO:0000256" key="1">
    <source>
        <dbReference type="ARBA" id="ARBA00022603"/>
    </source>
</evidence>
<dbReference type="SUPFAM" id="SSF53335">
    <property type="entry name" value="S-adenosyl-L-methionine-dependent methyltransferases"/>
    <property type="match status" value="1"/>
</dbReference>
<dbReference type="GO" id="GO:0032259">
    <property type="term" value="P:methylation"/>
    <property type="evidence" value="ECO:0007669"/>
    <property type="project" value="UniProtKB-KW"/>
</dbReference>
<dbReference type="PANTHER" id="PTHR18895">
    <property type="entry name" value="HEMK METHYLTRANSFERASE"/>
    <property type="match status" value="1"/>
</dbReference>
<comment type="function">
    <text evidence="5">Methylates the class 1 translation termination release factors RF1/PrfA and RF2/PrfB on the glutamine residue of the universally conserved GGQ motif.</text>
</comment>
<dbReference type="NCBIfam" id="TIGR00536">
    <property type="entry name" value="hemK_fam"/>
    <property type="match status" value="1"/>
</dbReference>
<comment type="caution">
    <text evidence="5">Lacks conserved residue(s) required for the propagation of feature annotation.</text>
</comment>
<keyword evidence="3 5" id="KW-0949">S-adenosyl-L-methionine</keyword>
<dbReference type="PROSITE" id="PS00092">
    <property type="entry name" value="N6_MTASE"/>
    <property type="match status" value="1"/>
</dbReference>
<dbReference type="Gene3D" id="1.10.8.10">
    <property type="entry name" value="DNA helicase RuvA subunit, C-terminal domain"/>
    <property type="match status" value="1"/>
</dbReference>
<comment type="caution">
    <text evidence="8">The sequence shown here is derived from an EMBL/GenBank/DDBJ whole genome shotgun (WGS) entry which is preliminary data.</text>
</comment>
<evidence type="ECO:0000256" key="5">
    <source>
        <dbReference type="HAMAP-Rule" id="MF_02126"/>
    </source>
</evidence>
<sequence length="282" mass="32644">MTLQELKLHFFTELNEQYPATEIESFFFWLTQSELNISRLEMALNPQKKVDIQHVENFKKAILKLKNFEPIQYIVGDTEFYGGVFQVNPSVLIPRPETEELVAWMVEDLNNKKEIFRILDIGTGSGCISISLAKALPKAKISAIDISAEALQTAKENAKNNEVNVEFFQQDILETEKLDTTFEVIVSNPPYVRELEKKMMQENVLKYEPELALFVSDENPLIFYKKIAELAFEALEEKGVLYLEINEYLAQETQELLKEIGFLYIEIKNDIFEKPRMIKASL</sequence>
<feature type="domain" description="Methyltransferase small" evidence="6">
    <location>
        <begin position="105"/>
        <end position="199"/>
    </location>
</feature>
<evidence type="ECO:0000313" key="8">
    <source>
        <dbReference type="EMBL" id="MDT0295565.1"/>
    </source>
</evidence>
<feature type="domain" description="Release factor glutamine methyltransferase N-terminal" evidence="7">
    <location>
        <begin position="29"/>
        <end position="76"/>
    </location>
</feature>
<dbReference type="Gene3D" id="3.40.50.150">
    <property type="entry name" value="Vaccinia Virus protein VP39"/>
    <property type="match status" value="1"/>
</dbReference>
<dbReference type="InterPro" id="IPR029063">
    <property type="entry name" value="SAM-dependent_MTases_sf"/>
</dbReference>
<dbReference type="NCBIfam" id="TIGR03534">
    <property type="entry name" value="RF_mod_PrmC"/>
    <property type="match status" value="1"/>
</dbReference>
<evidence type="ECO:0000259" key="7">
    <source>
        <dbReference type="Pfam" id="PF17827"/>
    </source>
</evidence>
<dbReference type="PANTHER" id="PTHR18895:SF74">
    <property type="entry name" value="MTRF1L RELEASE FACTOR GLUTAMINE METHYLTRANSFERASE"/>
    <property type="match status" value="1"/>
</dbReference>
<protein>
    <recommendedName>
        <fullName evidence="5">Release factor glutamine methyltransferase</fullName>
        <shortName evidence="5">RF MTase</shortName>
        <ecNumber evidence="5">2.1.1.297</ecNumber>
    </recommendedName>
    <alternativeName>
        <fullName evidence="5">N5-glutamine methyltransferase PrmC</fullName>
    </alternativeName>
    <alternativeName>
        <fullName evidence="5">Protein-(glutamine-N5) MTase PrmC</fullName>
    </alternativeName>
    <alternativeName>
        <fullName evidence="5">Protein-glutamine N-methyltransferase PrmC</fullName>
    </alternativeName>
</protein>
<dbReference type="EC" id="2.1.1.297" evidence="5"/>
<feature type="binding site" evidence="5">
    <location>
        <position position="188"/>
    </location>
    <ligand>
        <name>S-adenosyl-L-methionine</name>
        <dbReference type="ChEBI" id="CHEBI:59789"/>
    </ligand>
</feature>
<feature type="binding site" evidence="5">
    <location>
        <begin position="188"/>
        <end position="191"/>
    </location>
    <ligand>
        <name>substrate</name>
    </ligand>
</feature>
<dbReference type="Proteomes" id="UP001182991">
    <property type="component" value="Unassembled WGS sequence"/>
</dbReference>
<dbReference type="CDD" id="cd02440">
    <property type="entry name" value="AdoMet_MTases"/>
    <property type="match status" value="1"/>
</dbReference>
<reference evidence="9" key="1">
    <citation type="submission" date="2023-07" db="EMBL/GenBank/DDBJ databases">
        <title>Isolating and identifying novel microbial strains from the Mariana Trench.</title>
        <authorList>
            <person name="Fu H."/>
        </authorList>
    </citation>
    <scope>NUCLEOTIDE SEQUENCE [LARGE SCALE GENOMIC DNA]</scope>
    <source>
        <strain evidence="9">T-y2</strain>
    </source>
</reference>
<feature type="binding site" evidence="5">
    <location>
        <begin position="122"/>
        <end position="126"/>
    </location>
    <ligand>
        <name>S-adenosyl-L-methionine</name>
        <dbReference type="ChEBI" id="CHEBI:59789"/>
    </ligand>
</feature>
<dbReference type="InterPro" id="IPR004556">
    <property type="entry name" value="HemK-like"/>
</dbReference>
<name>A0ABU2KLG5_9FLAO</name>
<dbReference type="EMBL" id="JAVRBG010000015">
    <property type="protein sequence ID" value="MDT0295565.1"/>
    <property type="molecule type" value="Genomic_DNA"/>
</dbReference>
<evidence type="ECO:0000313" key="9">
    <source>
        <dbReference type="Proteomes" id="UP001182991"/>
    </source>
</evidence>
<comment type="catalytic activity">
    <reaction evidence="4 5">
        <text>L-glutaminyl-[peptide chain release factor] + S-adenosyl-L-methionine = N(5)-methyl-L-glutaminyl-[peptide chain release factor] + S-adenosyl-L-homocysteine + H(+)</text>
        <dbReference type="Rhea" id="RHEA:42896"/>
        <dbReference type="Rhea" id="RHEA-COMP:10271"/>
        <dbReference type="Rhea" id="RHEA-COMP:10272"/>
        <dbReference type="ChEBI" id="CHEBI:15378"/>
        <dbReference type="ChEBI" id="CHEBI:30011"/>
        <dbReference type="ChEBI" id="CHEBI:57856"/>
        <dbReference type="ChEBI" id="CHEBI:59789"/>
        <dbReference type="ChEBI" id="CHEBI:61891"/>
        <dbReference type="EC" id="2.1.1.297"/>
    </reaction>
</comment>
<feature type="binding site" evidence="5">
    <location>
        <position position="145"/>
    </location>
    <ligand>
        <name>S-adenosyl-L-methionine</name>
        <dbReference type="ChEBI" id="CHEBI:59789"/>
    </ligand>
</feature>
<dbReference type="RefSeq" id="WP_311402493.1">
    <property type="nucleotide sequence ID" value="NZ_JAVRBG010000015.1"/>
</dbReference>
<dbReference type="InterPro" id="IPR050320">
    <property type="entry name" value="N5-glutamine_MTase"/>
</dbReference>
<keyword evidence="2 5" id="KW-0808">Transferase</keyword>
<proteinExistence type="inferred from homology"/>
<organism evidence="8 9">
    <name type="scientific">Mesonia ostreae</name>
    <dbReference type="NCBI Taxonomy" id="861110"/>
    <lineage>
        <taxon>Bacteria</taxon>
        <taxon>Pseudomonadati</taxon>
        <taxon>Bacteroidota</taxon>
        <taxon>Flavobacteriia</taxon>
        <taxon>Flavobacteriales</taxon>
        <taxon>Flavobacteriaceae</taxon>
        <taxon>Mesonia</taxon>
    </lineage>
</organism>
<dbReference type="Pfam" id="PF05175">
    <property type="entry name" value="MTS"/>
    <property type="match status" value="1"/>
</dbReference>